<dbReference type="Gene3D" id="3.20.20.450">
    <property type="entry name" value="EAL domain"/>
    <property type="match status" value="1"/>
</dbReference>
<protein>
    <submittedName>
        <fullName evidence="1">Uncharacterized protein</fullName>
    </submittedName>
</protein>
<dbReference type="GO" id="GO:0007165">
    <property type="term" value="P:signal transduction"/>
    <property type="evidence" value="ECO:0007669"/>
    <property type="project" value="InterPro"/>
</dbReference>
<dbReference type="Gene3D" id="3.30.110.200">
    <property type="match status" value="1"/>
</dbReference>
<dbReference type="GO" id="GO:0071111">
    <property type="term" value="F:cyclic-guanylate-specific phosphodiesterase activity"/>
    <property type="evidence" value="ECO:0007669"/>
    <property type="project" value="InterPro"/>
</dbReference>
<dbReference type="AlphaFoldDB" id="A0A1W6L7U8"/>
<accession>A0A1W6L7U8</accession>
<dbReference type="CDD" id="cd01948">
    <property type="entry name" value="EAL"/>
    <property type="match status" value="1"/>
</dbReference>
<keyword evidence="2" id="KW-1185">Reference proteome</keyword>
<sequence length="637" mass="68630">MSLIRQIWLLMFGTVLLAFLGSVTVAVESGRNYLETQLQLKNSDNATSLALALSQQKGDQELMDLMMSAQFDTGFYRRVRLVGADGKVKFVREATVGPAKAPAWFADVVPIESRPGLAQVSDGWRALGQVEVESQSAFAVDELWRSSVRSALALAVVGLIAGALGTLVVRRIRKPIDSTVGQAQALVKGEFVTVEAPNVPELQRLTLAMNTMVERLRVAFQTQAAQLDALHRQANCDTLTGLSNRAHFLGQLGAALQREDGTADGGLVLLRVLDLAGINRTLGHAAADRMITTIAQALRPYTERVEGCFLGRLNGSDFALCLPVPNVARETAQALADALRLVLPSIGAGASVAVGAVELRRDMTLAEVMGAADGALARAESVGAFAVELASEASPAIALLGEGAWRQRIREALVHDRVRLVSFPVVDSRMQTIHLECPLRMQLEAGGTFEAAARWLPLAVRSRLTVDVDERALALALMDATRDGQSRCVNLSPSSLTDSSFAPRLRALLWAAPRAARLIWLEVAETAAVDHFHLLQELSRQLRPIGVRIGLEHAGARLGQIPRLFEAGLDYVKLDASIVRDIGTDENRATFVRGTVTLLHGLSLQVFAEGVSDELDLQRLWECGVDGATGPHISAKL</sequence>
<dbReference type="PROSITE" id="PS50887">
    <property type="entry name" value="GGDEF"/>
    <property type="match status" value="1"/>
</dbReference>
<dbReference type="Pfam" id="PF16448">
    <property type="entry name" value="LapD_MoxY_N"/>
    <property type="match status" value="1"/>
</dbReference>
<dbReference type="InterPro" id="IPR003660">
    <property type="entry name" value="HAMP_dom"/>
</dbReference>
<dbReference type="InterPro" id="IPR032244">
    <property type="entry name" value="LapD_MoxY_N"/>
</dbReference>
<proteinExistence type="predicted"/>
<dbReference type="InterPro" id="IPR000160">
    <property type="entry name" value="GGDEF_dom"/>
</dbReference>
<dbReference type="STRING" id="946333.A4W93_10440"/>
<dbReference type="InterPro" id="IPR029787">
    <property type="entry name" value="Nucleotide_cyclase"/>
</dbReference>
<dbReference type="Proteomes" id="UP000193427">
    <property type="component" value="Chromosome"/>
</dbReference>
<dbReference type="CDD" id="cd01949">
    <property type="entry name" value="GGDEF"/>
    <property type="match status" value="1"/>
</dbReference>
<dbReference type="SMART" id="SM00267">
    <property type="entry name" value="GGDEF"/>
    <property type="match status" value="1"/>
</dbReference>
<dbReference type="Pfam" id="PF00563">
    <property type="entry name" value="EAL"/>
    <property type="match status" value="1"/>
</dbReference>
<dbReference type="PROSITE" id="PS50883">
    <property type="entry name" value="EAL"/>
    <property type="match status" value="1"/>
</dbReference>
<dbReference type="PROSITE" id="PS50885">
    <property type="entry name" value="HAMP"/>
    <property type="match status" value="1"/>
</dbReference>
<dbReference type="EMBL" id="CP015118">
    <property type="protein sequence ID" value="ARN20286.1"/>
    <property type="molecule type" value="Genomic_DNA"/>
</dbReference>
<dbReference type="InterPro" id="IPR001633">
    <property type="entry name" value="EAL_dom"/>
</dbReference>
<dbReference type="NCBIfam" id="TIGR00254">
    <property type="entry name" value="GGDEF"/>
    <property type="match status" value="1"/>
</dbReference>
<gene>
    <name evidence="1" type="ORF">A4W93_10440</name>
</gene>
<evidence type="ECO:0000313" key="1">
    <source>
        <dbReference type="EMBL" id="ARN20286.1"/>
    </source>
</evidence>
<organism evidence="1 2">
    <name type="scientific">Piscinibacter gummiphilus</name>
    <dbReference type="NCBI Taxonomy" id="946333"/>
    <lineage>
        <taxon>Bacteria</taxon>
        <taxon>Pseudomonadati</taxon>
        <taxon>Pseudomonadota</taxon>
        <taxon>Betaproteobacteria</taxon>
        <taxon>Burkholderiales</taxon>
        <taxon>Sphaerotilaceae</taxon>
        <taxon>Piscinibacter</taxon>
    </lineage>
</organism>
<dbReference type="Pfam" id="PF00990">
    <property type="entry name" value="GGDEF"/>
    <property type="match status" value="1"/>
</dbReference>
<dbReference type="SMART" id="SM00052">
    <property type="entry name" value="EAL"/>
    <property type="match status" value="1"/>
</dbReference>
<dbReference type="GO" id="GO:0016020">
    <property type="term" value="C:membrane"/>
    <property type="evidence" value="ECO:0007669"/>
    <property type="project" value="InterPro"/>
</dbReference>
<dbReference type="InterPro" id="IPR043128">
    <property type="entry name" value="Rev_trsase/Diguanyl_cyclase"/>
</dbReference>
<dbReference type="InterPro" id="IPR050706">
    <property type="entry name" value="Cyclic-di-GMP_PDE-like"/>
</dbReference>
<evidence type="ECO:0000313" key="2">
    <source>
        <dbReference type="Proteomes" id="UP000193427"/>
    </source>
</evidence>
<dbReference type="Gene3D" id="3.30.70.270">
    <property type="match status" value="1"/>
</dbReference>
<dbReference type="Gene3D" id="6.20.270.20">
    <property type="entry name" value="LapD/MoxY periplasmic domain"/>
    <property type="match status" value="1"/>
</dbReference>
<dbReference type="PANTHER" id="PTHR33121:SF23">
    <property type="entry name" value="CYCLIC DI-GMP PHOSPHODIESTERASE PDEB"/>
    <property type="match status" value="1"/>
</dbReference>
<dbReference type="InterPro" id="IPR035919">
    <property type="entry name" value="EAL_sf"/>
</dbReference>
<name>A0A1W6L7U8_9BURK</name>
<dbReference type="SUPFAM" id="SSF141868">
    <property type="entry name" value="EAL domain-like"/>
    <property type="match status" value="1"/>
</dbReference>
<dbReference type="InterPro" id="IPR042461">
    <property type="entry name" value="LapD_MoxY_peri_C"/>
</dbReference>
<dbReference type="RefSeq" id="WP_169726529.1">
    <property type="nucleotide sequence ID" value="NZ_BSPR01000014.1"/>
</dbReference>
<reference evidence="1 2" key="1">
    <citation type="submission" date="2016-04" db="EMBL/GenBank/DDBJ databases">
        <title>Complete genome sequence of natural rubber-degrading, novel Gram-negative bacterium, Rhizobacter gummiphilus strain NS21.</title>
        <authorList>
            <person name="Tabata M."/>
            <person name="Kasai D."/>
            <person name="Fukuda M."/>
        </authorList>
    </citation>
    <scope>NUCLEOTIDE SEQUENCE [LARGE SCALE GENOMIC DNA]</scope>
    <source>
        <strain evidence="1 2">NS21</strain>
    </source>
</reference>
<dbReference type="KEGG" id="rgu:A4W93_10440"/>
<dbReference type="PANTHER" id="PTHR33121">
    <property type="entry name" value="CYCLIC DI-GMP PHOSPHODIESTERASE PDEF"/>
    <property type="match status" value="1"/>
</dbReference>
<dbReference type="SUPFAM" id="SSF55073">
    <property type="entry name" value="Nucleotide cyclase"/>
    <property type="match status" value="1"/>
</dbReference>